<accession>A0A4Z0KNJ8</accession>
<reference evidence="1 2" key="1">
    <citation type="submission" date="2018-10" db="EMBL/GenBank/DDBJ databases">
        <title>Brevibacterium genomes from Austrain hard cheese rinds.</title>
        <authorList>
            <person name="Anast J.M."/>
            <person name="Dzieciol M."/>
            <person name="Schultz D.L."/>
            <person name="Mann E."/>
            <person name="Wagner M."/>
            <person name="Schmitz-Esser S."/>
        </authorList>
    </citation>
    <scope>NUCLEOTIDE SEQUENCE [LARGE SCALE GENOMIC DNA]</scope>
    <source>
        <strain evidence="1 2">L261</strain>
    </source>
</reference>
<name>A0A4Z0KNJ8_BREAU</name>
<sequence length="65" mass="7208">MLRVGLVTMSSHREILFVVWHLSVLDMLRGRLSEMTNDQDYGGATARATQHSFGAVRCISRATAS</sequence>
<evidence type="ECO:0000313" key="2">
    <source>
        <dbReference type="Proteomes" id="UP000297736"/>
    </source>
</evidence>
<evidence type="ECO:0000313" key="1">
    <source>
        <dbReference type="EMBL" id="TGD39681.1"/>
    </source>
</evidence>
<comment type="caution">
    <text evidence="1">The sequence shown here is derived from an EMBL/GenBank/DDBJ whole genome shotgun (WGS) entry which is preliminary data.</text>
</comment>
<gene>
    <name evidence="1" type="ORF">EB834_06020</name>
</gene>
<dbReference type="AlphaFoldDB" id="A0A4Z0KNJ8"/>
<protein>
    <submittedName>
        <fullName evidence="1">Uncharacterized protein</fullName>
    </submittedName>
</protein>
<organism evidence="1 2">
    <name type="scientific">Brevibacterium aurantiacum</name>
    <dbReference type="NCBI Taxonomy" id="273384"/>
    <lineage>
        <taxon>Bacteria</taxon>
        <taxon>Bacillati</taxon>
        <taxon>Actinomycetota</taxon>
        <taxon>Actinomycetes</taxon>
        <taxon>Micrococcales</taxon>
        <taxon>Brevibacteriaceae</taxon>
        <taxon>Brevibacterium</taxon>
    </lineage>
</organism>
<proteinExistence type="predicted"/>
<dbReference type="Proteomes" id="UP000297736">
    <property type="component" value="Unassembled WGS sequence"/>
</dbReference>
<dbReference type="EMBL" id="RHFF01000004">
    <property type="protein sequence ID" value="TGD39681.1"/>
    <property type="molecule type" value="Genomic_DNA"/>
</dbReference>